<dbReference type="InterPro" id="IPR013783">
    <property type="entry name" value="Ig-like_fold"/>
</dbReference>
<dbReference type="Proteomes" id="UP000288716">
    <property type="component" value="Unassembled WGS sequence"/>
</dbReference>
<dbReference type="InterPro" id="IPR001102">
    <property type="entry name" value="Transglutaminase_N"/>
</dbReference>
<comment type="caution">
    <text evidence="5">The sequence shown here is derived from an EMBL/GenBank/DDBJ whole genome shotgun (WGS) entry which is preliminary data.</text>
</comment>
<evidence type="ECO:0000256" key="2">
    <source>
        <dbReference type="SAM" id="MobiDB-lite"/>
    </source>
</evidence>
<dbReference type="PANTHER" id="PTHR11590">
    <property type="entry name" value="PROTEIN-GLUTAMINE GAMMA-GLUTAMYLTRANSFERASE"/>
    <property type="match status" value="1"/>
</dbReference>
<keyword evidence="5" id="KW-0808">Transferase</keyword>
<evidence type="ECO:0000256" key="1">
    <source>
        <dbReference type="ARBA" id="ARBA00005968"/>
    </source>
</evidence>
<evidence type="ECO:0000313" key="5">
    <source>
        <dbReference type="EMBL" id="RWS27406.1"/>
    </source>
</evidence>
<evidence type="ECO:0000313" key="6">
    <source>
        <dbReference type="Proteomes" id="UP000288716"/>
    </source>
</evidence>
<accession>A0A443SIQ1</accession>
<feature type="region of interest" description="Disordered" evidence="2">
    <location>
        <begin position="33"/>
        <end position="110"/>
    </location>
</feature>
<dbReference type="GO" id="GO:0003810">
    <property type="term" value="F:protein-glutamine gamma-glutamyltransferase activity"/>
    <property type="evidence" value="ECO:0007669"/>
    <property type="project" value="TreeGrafter"/>
</dbReference>
<comment type="similarity">
    <text evidence="1">Belongs to the transglutaminase superfamily. Transglutaminase family.</text>
</comment>
<gene>
    <name evidence="5" type="ORF">B4U80_12874</name>
</gene>
<dbReference type="Gene3D" id="3.90.260.10">
    <property type="entry name" value="Transglutaminase-like"/>
    <property type="match status" value="1"/>
</dbReference>
<dbReference type="PANTHER" id="PTHR11590:SF40">
    <property type="entry name" value="HEMOCYTE PROTEIN-GLUTAMINE GAMMA-GLUTAMYLTRANSFERASE-LIKE PROTEIN"/>
    <property type="match status" value="1"/>
</dbReference>
<dbReference type="EMBL" id="NCKV01002038">
    <property type="protein sequence ID" value="RWS27406.1"/>
    <property type="molecule type" value="Genomic_DNA"/>
</dbReference>
<sequence length="321" mass="36620">MPIMLLITILSCCFIVCIAYDDSGDAILGNDIFSSNSDDTDSYSSEYTSSDNSENIPTLHEESDHSPDTPYSILDTDSTNDENSLSDNSVSSAVTESPDSIPTSDELVTTTTTTVPLDLKEFSSTTPKPETQTQPTFDFLGERNSAIHYTDKFKIDDYSKYLVLRRGLNFEFKIHWNHECDTRSKIGLFLKLNTFKDNNKLSFEIFANDHWNQNEWYLMYSCENGVADLIVNIPINASIGSFGVKLIDIINEKRNEYILHRNIAIIFNPYYDKDTVYMDKNDLKEYIENDVGLMWIGSTYKQSPRPWLFGQVDAYTALVIF</sequence>
<keyword evidence="6" id="KW-1185">Reference proteome</keyword>
<dbReference type="InterPro" id="IPR014756">
    <property type="entry name" value="Ig_E-set"/>
</dbReference>
<dbReference type="STRING" id="299467.A0A443SIQ1"/>
<dbReference type="VEuPathDB" id="VectorBase:LDEU004633"/>
<protein>
    <submittedName>
        <fullName evidence="5">Hemocyte protein-glutamine gamma-glutamyltransferase-like protein</fullName>
    </submittedName>
</protein>
<dbReference type="AlphaFoldDB" id="A0A443SIQ1"/>
<dbReference type="InterPro" id="IPR050779">
    <property type="entry name" value="Transglutaminase"/>
</dbReference>
<feature type="domain" description="Transglutaminase N-terminal" evidence="4">
    <location>
        <begin position="137"/>
        <end position="245"/>
    </location>
</feature>
<keyword evidence="3" id="KW-0732">Signal</keyword>
<evidence type="ECO:0000256" key="3">
    <source>
        <dbReference type="SAM" id="SignalP"/>
    </source>
</evidence>
<feature type="compositionally biased region" description="Polar residues" evidence="2">
    <location>
        <begin position="75"/>
        <end position="108"/>
    </location>
</feature>
<dbReference type="SUPFAM" id="SSF81296">
    <property type="entry name" value="E set domains"/>
    <property type="match status" value="1"/>
</dbReference>
<feature type="compositionally biased region" description="Low complexity" evidence="2">
    <location>
        <begin position="34"/>
        <end position="54"/>
    </location>
</feature>
<name>A0A443SIQ1_9ACAR</name>
<reference evidence="5 6" key="1">
    <citation type="journal article" date="2018" name="Gigascience">
        <title>Genomes of trombidid mites reveal novel predicted allergens and laterally-transferred genes associated with secondary metabolism.</title>
        <authorList>
            <person name="Dong X."/>
            <person name="Chaisiri K."/>
            <person name="Xia D."/>
            <person name="Armstrong S.D."/>
            <person name="Fang Y."/>
            <person name="Donnelly M.J."/>
            <person name="Kadowaki T."/>
            <person name="McGarry J.W."/>
            <person name="Darby A.C."/>
            <person name="Makepeace B.L."/>
        </authorList>
    </citation>
    <scope>NUCLEOTIDE SEQUENCE [LARGE SCALE GENOMIC DNA]</scope>
    <source>
        <strain evidence="5">UoL-UT</strain>
    </source>
</reference>
<evidence type="ECO:0000259" key="4">
    <source>
        <dbReference type="Pfam" id="PF00868"/>
    </source>
</evidence>
<feature type="chain" id="PRO_5019289781" evidence="3">
    <location>
        <begin position="20"/>
        <end position="321"/>
    </location>
</feature>
<dbReference type="OrthoDB" id="6480604at2759"/>
<proteinExistence type="inferred from homology"/>
<dbReference type="Pfam" id="PF00868">
    <property type="entry name" value="Transglut_N"/>
    <property type="match status" value="1"/>
</dbReference>
<dbReference type="InterPro" id="IPR036985">
    <property type="entry name" value="Transglutaminase-like_sf"/>
</dbReference>
<organism evidence="5 6">
    <name type="scientific">Leptotrombidium deliense</name>
    <dbReference type="NCBI Taxonomy" id="299467"/>
    <lineage>
        <taxon>Eukaryota</taxon>
        <taxon>Metazoa</taxon>
        <taxon>Ecdysozoa</taxon>
        <taxon>Arthropoda</taxon>
        <taxon>Chelicerata</taxon>
        <taxon>Arachnida</taxon>
        <taxon>Acari</taxon>
        <taxon>Acariformes</taxon>
        <taxon>Trombidiformes</taxon>
        <taxon>Prostigmata</taxon>
        <taxon>Anystina</taxon>
        <taxon>Parasitengona</taxon>
        <taxon>Trombiculoidea</taxon>
        <taxon>Trombiculidae</taxon>
        <taxon>Leptotrombidium</taxon>
    </lineage>
</organism>
<feature type="signal peptide" evidence="3">
    <location>
        <begin position="1"/>
        <end position="19"/>
    </location>
</feature>
<dbReference type="Gene3D" id="2.60.40.10">
    <property type="entry name" value="Immunoglobulins"/>
    <property type="match status" value="1"/>
</dbReference>